<evidence type="ECO:0000256" key="1">
    <source>
        <dbReference type="ARBA" id="ARBA00001946"/>
    </source>
</evidence>
<dbReference type="KEGG" id="aba:Acid345_1968"/>
<dbReference type="Pfam" id="PF01909">
    <property type="entry name" value="NTP_transf_2"/>
    <property type="match status" value="1"/>
</dbReference>
<keyword evidence="5" id="KW-0479">Metal-binding</keyword>
<keyword evidence="6" id="KW-0547">Nucleotide-binding</keyword>
<evidence type="ECO:0000256" key="4">
    <source>
        <dbReference type="ARBA" id="ARBA00022695"/>
    </source>
</evidence>
<protein>
    <submittedName>
        <fullName evidence="11">Nucleotidyltransferase</fullName>
    </submittedName>
</protein>
<dbReference type="GO" id="GO:0046872">
    <property type="term" value="F:metal ion binding"/>
    <property type="evidence" value="ECO:0007669"/>
    <property type="project" value="UniProtKB-KW"/>
</dbReference>
<evidence type="ECO:0000256" key="8">
    <source>
        <dbReference type="ARBA" id="ARBA00022842"/>
    </source>
</evidence>
<dbReference type="SUPFAM" id="SSF81301">
    <property type="entry name" value="Nucleotidyltransferase"/>
    <property type="match status" value="1"/>
</dbReference>
<name>Q1IQ81_KORVE</name>
<evidence type="ECO:0000256" key="5">
    <source>
        <dbReference type="ARBA" id="ARBA00022723"/>
    </source>
</evidence>
<dbReference type="Gene3D" id="3.30.460.10">
    <property type="entry name" value="Beta Polymerase, domain 2"/>
    <property type="match status" value="1"/>
</dbReference>
<dbReference type="EMBL" id="CP000360">
    <property type="protein sequence ID" value="ABF40969.1"/>
    <property type="molecule type" value="Genomic_DNA"/>
</dbReference>
<comment type="similarity">
    <text evidence="9">Belongs to the MntA antitoxin family.</text>
</comment>
<proteinExistence type="inferred from homology"/>
<evidence type="ECO:0000256" key="6">
    <source>
        <dbReference type="ARBA" id="ARBA00022741"/>
    </source>
</evidence>
<dbReference type="InterPro" id="IPR002934">
    <property type="entry name" value="Polymerase_NTP_transf_dom"/>
</dbReference>
<feature type="domain" description="Polymerase nucleotidyl transferase" evidence="10">
    <location>
        <begin position="13"/>
        <end position="83"/>
    </location>
</feature>
<dbReference type="GO" id="GO:0016779">
    <property type="term" value="F:nucleotidyltransferase activity"/>
    <property type="evidence" value="ECO:0007669"/>
    <property type="project" value="UniProtKB-KW"/>
</dbReference>
<keyword evidence="7" id="KW-0067">ATP-binding</keyword>
<dbReference type="STRING" id="204669.Acid345_1968"/>
<dbReference type="Proteomes" id="UP000002432">
    <property type="component" value="Chromosome"/>
</dbReference>
<dbReference type="eggNOG" id="COG1669">
    <property type="taxonomic scope" value="Bacteria"/>
</dbReference>
<evidence type="ECO:0000256" key="9">
    <source>
        <dbReference type="ARBA" id="ARBA00038276"/>
    </source>
</evidence>
<evidence type="ECO:0000313" key="11">
    <source>
        <dbReference type="EMBL" id="ABF40969.1"/>
    </source>
</evidence>
<dbReference type="EnsemblBacteria" id="ABF40969">
    <property type="protein sequence ID" value="ABF40969"/>
    <property type="gene ID" value="Acid345_1968"/>
</dbReference>
<evidence type="ECO:0000256" key="2">
    <source>
        <dbReference type="ARBA" id="ARBA00022649"/>
    </source>
</evidence>
<sequence>MNATLKLEMPTVRAICEKYGVRELRLFGSALGPTFRAESDVDFLVEFQPDVRMGLITFLKMRDELQDLIGRPVDLVQAGGLKATIRDEVLANNELLYAA</sequence>
<organism evidence="11 12">
    <name type="scientific">Koribacter versatilis (strain Ellin345)</name>
    <dbReference type="NCBI Taxonomy" id="204669"/>
    <lineage>
        <taxon>Bacteria</taxon>
        <taxon>Pseudomonadati</taxon>
        <taxon>Acidobacteriota</taxon>
        <taxon>Terriglobia</taxon>
        <taxon>Terriglobales</taxon>
        <taxon>Candidatus Korobacteraceae</taxon>
        <taxon>Candidatus Korobacter</taxon>
    </lineage>
</organism>
<dbReference type="HOGENOM" id="CLU_130257_4_1_0"/>
<keyword evidence="12" id="KW-1185">Reference proteome</keyword>
<keyword evidence="3" id="KW-0808">Transferase</keyword>
<evidence type="ECO:0000256" key="7">
    <source>
        <dbReference type="ARBA" id="ARBA00022840"/>
    </source>
</evidence>
<comment type="cofactor">
    <cofactor evidence="1">
        <name>Mg(2+)</name>
        <dbReference type="ChEBI" id="CHEBI:18420"/>
    </cofactor>
</comment>
<dbReference type="InterPro" id="IPR043519">
    <property type="entry name" value="NT_sf"/>
</dbReference>
<evidence type="ECO:0000313" key="12">
    <source>
        <dbReference type="Proteomes" id="UP000002432"/>
    </source>
</evidence>
<dbReference type="GO" id="GO:0005524">
    <property type="term" value="F:ATP binding"/>
    <property type="evidence" value="ECO:0007669"/>
    <property type="project" value="UniProtKB-KW"/>
</dbReference>
<evidence type="ECO:0000259" key="10">
    <source>
        <dbReference type="Pfam" id="PF01909"/>
    </source>
</evidence>
<dbReference type="AlphaFoldDB" id="Q1IQ81"/>
<keyword evidence="4" id="KW-0548">Nucleotidyltransferase</keyword>
<dbReference type="CDD" id="cd05403">
    <property type="entry name" value="NT_KNTase_like"/>
    <property type="match status" value="1"/>
</dbReference>
<dbReference type="OrthoDB" id="9803128at2"/>
<reference evidence="11 12" key="1">
    <citation type="journal article" date="2009" name="Appl. Environ. Microbiol.">
        <title>Three genomes from the phylum Acidobacteria provide insight into the lifestyles of these microorganisms in soils.</title>
        <authorList>
            <person name="Ward N.L."/>
            <person name="Challacombe J.F."/>
            <person name="Janssen P.H."/>
            <person name="Henrissat B."/>
            <person name="Coutinho P.M."/>
            <person name="Wu M."/>
            <person name="Xie G."/>
            <person name="Haft D.H."/>
            <person name="Sait M."/>
            <person name="Badger J."/>
            <person name="Barabote R.D."/>
            <person name="Bradley B."/>
            <person name="Brettin T.S."/>
            <person name="Brinkac L.M."/>
            <person name="Bruce D."/>
            <person name="Creasy T."/>
            <person name="Daugherty S.C."/>
            <person name="Davidsen T.M."/>
            <person name="DeBoy R.T."/>
            <person name="Detter J.C."/>
            <person name="Dodson R.J."/>
            <person name="Durkin A.S."/>
            <person name="Ganapathy A."/>
            <person name="Gwinn-Giglio M."/>
            <person name="Han C.S."/>
            <person name="Khouri H."/>
            <person name="Kiss H."/>
            <person name="Kothari S.P."/>
            <person name="Madupu R."/>
            <person name="Nelson K.E."/>
            <person name="Nelson W.C."/>
            <person name="Paulsen I."/>
            <person name="Penn K."/>
            <person name="Ren Q."/>
            <person name="Rosovitz M.J."/>
            <person name="Selengut J.D."/>
            <person name="Shrivastava S."/>
            <person name="Sullivan S.A."/>
            <person name="Tapia R."/>
            <person name="Thompson L.S."/>
            <person name="Watkins K.L."/>
            <person name="Yang Q."/>
            <person name="Yu C."/>
            <person name="Zafar N."/>
            <person name="Zhou L."/>
            <person name="Kuske C.R."/>
        </authorList>
    </citation>
    <scope>NUCLEOTIDE SEQUENCE [LARGE SCALE GENOMIC DNA]</scope>
    <source>
        <strain evidence="11 12">Ellin345</strain>
    </source>
</reference>
<accession>Q1IQ81</accession>
<keyword evidence="2" id="KW-1277">Toxin-antitoxin system</keyword>
<keyword evidence="8" id="KW-0460">Magnesium</keyword>
<dbReference type="PANTHER" id="PTHR33571">
    <property type="entry name" value="SSL8005 PROTEIN"/>
    <property type="match status" value="1"/>
</dbReference>
<dbReference type="InterPro" id="IPR052038">
    <property type="entry name" value="Type-VII_TA_antitoxin"/>
</dbReference>
<dbReference type="PANTHER" id="PTHR33571:SF12">
    <property type="entry name" value="BSL3053 PROTEIN"/>
    <property type="match status" value="1"/>
</dbReference>
<evidence type="ECO:0000256" key="3">
    <source>
        <dbReference type="ARBA" id="ARBA00022679"/>
    </source>
</evidence>
<dbReference type="RefSeq" id="WP_011522770.1">
    <property type="nucleotide sequence ID" value="NC_008009.1"/>
</dbReference>
<gene>
    <name evidence="11" type="ordered locus">Acid345_1968</name>
</gene>